<dbReference type="Gene3D" id="1.10.10.10">
    <property type="entry name" value="Winged helix-like DNA-binding domain superfamily/Winged helix DNA-binding domain"/>
    <property type="match status" value="1"/>
</dbReference>
<dbReference type="InterPro" id="IPR000835">
    <property type="entry name" value="HTH_MarR-typ"/>
</dbReference>
<dbReference type="KEGG" id="wco:G7084_04270"/>
<dbReference type="GO" id="GO:0006950">
    <property type="term" value="P:response to stress"/>
    <property type="evidence" value="ECO:0007669"/>
    <property type="project" value="TreeGrafter"/>
</dbReference>
<dbReference type="PANTHER" id="PTHR33164">
    <property type="entry name" value="TRANSCRIPTIONAL REGULATOR, MARR FAMILY"/>
    <property type="match status" value="1"/>
</dbReference>
<feature type="domain" description="HTH marR-type" evidence="1">
    <location>
        <begin position="1"/>
        <end position="132"/>
    </location>
</feature>
<dbReference type="PRINTS" id="PR00598">
    <property type="entry name" value="HTHMARR"/>
</dbReference>
<protein>
    <submittedName>
        <fullName evidence="2">Winged helix-turn-helix transcriptional regulator</fullName>
    </submittedName>
</protein>
<dbReference type="SUPFAM" id="SSF46785">
    <property type="entry name" value="Winged helix' DNA-binding domain"/>
    <property type="match status" value="1"/>
</dbReference>
<dbReference type="Pfam" id="PF12802">
    <property type="entry name" value="MarR_2"/>
    <property type="match status" value="1"/>
</dbReference>
<evidence type="ECO:0000259" key="1">
    <source>
        <dbReference type="PROSITE" id="PS50995"/>
    </source>
</evidence>
<dbReference type="AlphaFoldDB" id="A0A6G8B1T4"/>
<name>A0A6G8B1T4_9LACO</name>
<dbReference type="InterPro" id="IPR036390">
    <property type="entry name" value="WH_DNA-bd_sf"/>
</dbReference>
<proteinExistence type="predicted"/>
<dbReference type="Proteomes" id="UP000500741">
    <property type="component" value="Chromosome"/>
</dbReference>
<dbReference type="EMBL" id="CP049888">
    <property type="protein sequence ID" value="QIL51274.1"/>
    <property type="molecule type" value="Genomic_DNA"/>
</dbReference>
<evidence type="ECO:0000313" key="3">
    <source>
        <dbReference type="Proteomes" id="UP000500741"/>
    </source>
</evidence>
<dbReference type="SMART" id="SM00347">
    <property type="entry name" value="HTH_MARR"/>
    <property type="match status" value="1"/>
</dbReference>
<evidence type="ECO:0000313" key="2">
    <source>
        <dbReference type="EMBL" id="QIL51274.1"/>
    </source>
</evidence>
<dbReference type="PANTHER" id="PTHR33164:SF43">
    <property type="entry name" value="HTH-TYPE TRANSCRIPTIONAL REPRESSOR YETL"/>
    <property type="match status" value="1"/>
</dbReference>
<keyword evidence="3" id="KW-1185">Reference proteome</keyword>
<dbReference type="GO" id="GO:0003700">
    <property type="term" value="F:DNA-binding transcription factor activity"/>
    <property type="evidence" value="ECO:0007669"/>
    <property type="project" value="InterPro"/>
</dbReference>
<sequence length="138" mass="16388">MKEILNVLHETDKDYQKILKKLTKEYQLTIAEWKLLQQVENEFDTQEQLSQATGLDTSTLSRQLNSLMKKEMIENQVVGHDHRHFIYQITDTGTKSLEFIQSQYHEIEQQIFSVWSEEEKSMLQILLNRLDKSMQKGL</sequence>
<dbReference type="PROSITE" id="PS50995">
    <property type="entry name" value="HTH_MARR_2"/>
    <property type="match status" value="1"/>
</dbReference>
<accession>A0A6G8B1T4</accession>
<dbReference type="InterPro" id="IPR039422">
    <property type="entry name" value="MarR/SlyA-like"/>
</dbReference>
<organism evidence="2 3">
    <name type="scientific">Weissella coleopterorum</name>
    <dbReference type="NCBI Taxonomy" id="2714949"/>
    <lineage>
        <taxon>Bacteria</taxon>
        <taxon>Bacillati</taxon>
        <taxon>Bacillota</taxon>
        <taxon>Bacilli</taxon>
        <taxon>Lactobacillales</taxon>
        <taxon>Lactobacillaceae</taxon>
        <taxon>Weissella</taxon>
    </lineage>
</organism>
<reference evidence="2 3" key="1">
    <citation type="submission" date="2020-03" db="EMBL/GenBank/DDBJ databases">
        <title>Weissella sp. nov., isolated from Cybister lewisianus.</title>
        <authorList>
            <person name="Hyun D.-W."/>
            <person name="Bae J.-W."/>
        </authorList>
    </citation>
    <scope>NUCLEOTIDE SEQUENCE [LARGE SCALE GENOMIC DNA]</scope>
    <source>
        <strain evidence="2 3">HDW19</strain>
    </source>
</reference>
<gene>
    <name evidence="2" type="ORF">G7084_04270</name>
</gene>
<dbReference type="InterPro" id="IPR036388">
    <property type="entry name" value="WH-like_DNA-bd_sf"/>
</dbReference>